<organism evidence="9 10">
    <name type="scientific">Silurus asotus</name>
    <name type="common">Amur catfish</name>
    <name type="synonym">Parasilurus asotus</name>
    <dbReference type="NCBI Taxonomy" id="30991"/>
    <lineage>
        <taxon>Eukaryota</taxon>
        <taxon>Metazoa</taxon>
        <taxon>Chordata</taxon>
        <taxon>Craniata</taxon>
        <taxon>Vertebrata</taxon>
        <taxon>Euteleostomi</taxon>
        <taxon>Actinopterygii</taxon>
        <taxon>Neopterygii</taxon>
        <taxon>Teleostei</taxon>
        <taxon>Ostariophysi</taxon>
        <taxon>Siluriformes</taxon>
        <taxon>Siluridae</taxon>
        <taxon>Silurus</taxon>
    </lineage>
</organism>
<dbReference type="Pfam" id="PF00530">
    <property type="entry name" value="SRCR"/>
    <property type="match status" value="2"/>
</dbReference>
<evidence type="ECO:0000256" key="6">
    <source>
        <dbReference type="ARBA" id="ARBA00023180"/>
    </source>
</evidence>
<evidence type="ECO:0000256" key="2">
    <source>
        <dbReference type="ARBA" id="ARBA00022525"/>
    </source>
</evidence>
<name>A0AAD5FG87_SILAS</name>
<dbReference type="FunFam" id="3.10.250.10:FF:000012">
    <property type="entry name" value="CD163 molecule like 1"/>
    <property type="match status" value="1"/>
</dbReference>
<feature type="non-terminal residue" evidence="9">
    <location>
        <position position="1"/>
    </location>
</feature>
<dbReference type="EMBL" id="MU558141">
    <property type="protein sequence ID" value="KAI5614728.1"/>
    <property type="molecule type" value="Genomic_DNA"/>
</dbReference>
<protein>
    <submittedName>
        <fullName evidence="9">Scavenger receptor cysteine-rich type 1 protein M130-like</fullName>
    </submittedName>
</protein>
<feature type="disulfide bond" evidence="7">
    <location>
        <begin position="30"/>
        <end position="94"/>
    </location>
</feature>
<comment type="caution">
    <text evidence="9">The sequence shown here is derived from an EMBL/GenBank/DDBJ whole genome shotgun (WGS) entry which is preliminary data.</text>
</comment>
<keyword evidence="4" id="KW-0677">Repeat</keyword>
<reference evidence="9" key="1">
    <citation type="submission" date="2018-07" db="EMBL/GenBank/DDBJ databases">
        <title>Comparative genomics of catfishes provides insights into carnivory and benthic adaptation.</title>
        <authorList>
            <person name="Zhang Y."/>
            <person name="Wang D."/>
            <person name="Peng Z."/>
            <person name="Zheng S."/>
            <person name="Shao F."/>
            <person name="Tao W."/>
        </authorList>
    </citation>
    <scope>NUCLEOTIDE SEQUENCE</scope>
    <source>
        <strain evidence="9">Chongqing</strain>
    </source>
</reference>
<feature type="disulfide bond" evidence="7">
    <location>
        <begin position="145"/>
        <end position="206"/>
    </location>
</feature>
<feature type="disulfide bond" evidence="7">
    <location>
        <begin position="43"/>
        <end position="104"/>
    </location>
</feature>
<gene>
    <name evidence="9" type="ORF">C0J50_8891</name>
</gene>
<dbReference type="AlphaFoldDB" id="A0AAD5FG87"/>
<keyword evidence="6" id="KW-0325">Glycoprotein</keyword>
<dbReference type="InterPro" id="IPR036772">
    <property type="entry name" value="SRCR-like_dom_sf"/>
</dbReference>
<feature type="disulfide bond" evidence="7">
    <location>
        <begin position="175"/>
        <end position="185"/>
    </location>
</feature>
<dbReference type="GO" id="GO:0004252">
    <property type="term" value="F:serine-type endopeptidase activity"/>
    <property type="evidence" value="ECO:0007669"/>
    <property type="project" value="TreeGrafter"/>
</dbReference>
<keyword evidence="5 7" id="KW-1015">Disulfide bond</keyword>
<feature type="domain" description="SRCR" evidence="8">
    <location>
        <begin position="5"/>
        <end position="105"/>
    </location>
</feature>
<dbReference type="GO" id="GO:0005886">
    <property type="term" value="C:plasma membrane"/>
    <property type="evidence" value="ECO:0007669"/>
    <property type="project" value="TreeGrafter"/>
</dbReference>
<dbReference type="PRINTS" id="PR00258">
    <property type="entry name" value="SPERACTRCPTR"/>
</dbReference>
<dbReference type="GO" id="GO:0005615">
    <property type="term" value="C:extracellular space"/>
    <property type="evidence" value="ECO:0007669"/>
    <property type="project" value="TreeGrafter"/>
</dbReference>
<evidence type="ECO:0000256" key="4">
    <source>
        <dbReference type="ARBA" id="ARBA00022737"/>
    </source>
</evidence>
<dbReference type="PROSITE" id="PS50287">
    <property type="entry name" value="SRCR_2"/>
    <property type="match status" value="3"/>
</dbReference>
<evidence type="ECO:0000256" key="1">
    <source>
        <dbReference type="ARBA" id="ARBA00004613"/>
    </source>
</evidence>
<dbReference type="FunFam" id="3.10.250.10:FF:000009">
    <property type="entry name" value="WC1"/>
    <property type="match status" value="1"/>
</dbReference>
<evidence type="ECO:0000256" key="3">
    <source>
        <dbReference type="ARBA" id="ARBA00022729"/>
    </source>
</evidence>
<dbReference type="PANTHER" id="PTHR48071">
    <property type="entry name" value="SRCR DOMAIN-CONTAINING PROTEIN"/>
    <property type="match status" value="1"/>
</dbReference>
<dbReference type="GO" id="GO:0031638">
    <property type="term" value="P:zymogen activation"/>
    <property type="evidence" value="ECO:0007669"/>
    <property type="project" value="TreeGrafter"/>
</dbReference>
<feature type="domain" description="SRCR" evidence="8">
    <location>
        <begin position="212"/>
        <end position="228"/>
    </location>
</feature>
<keyword evidence="9" id="KW-0675">Receptor</keyword>
<evidence type="ECO:0000256" key="7">
    <source>
        <dbReference type="PROSITE-ProRule" id="PRU00196"/>
    </source>
</evidence>
<keyword evidence="3" id="KW-0732">Signal</keyword>
<proteinExistence type="predicted"/>
<feature type="disulfide bond" evidence="7">
    <location>
        <begin position="74"/>
        <end position="84"/>
    </location>
</feature>
<dbReference type="SUPFAM" id="SSF56487">
    <property type="entry name" value="SRCR-like"/>
    <property type="match status" value="2"/>
</dbReference>
<comment type="subcellular location">
    <subcellularLocation>
        <location evidence="1">Secreted</location>
    </subcellularLocation>
</comment>
<sequence>GPRSIRLVGSGGDCAGRLEVFHSGSWGTVCDDSWGIEDADVVCRQLQCGRALSTHTPAWFGPGTGSIWLNEVECEGNETSLWNCRFQLCEEGECGHQEDVGVVCSEFKEIRLTGGCEGNLEVFYNGTWGNVCYNEMNDETVNMVCRELNCGTGRSPINTEARVKSAPNWLDDLKCRKYDSNLWQCPSSPWGQNRCDNSEDVAHITCTEHWSLRLSGGKGSCSGRLEVY</sequence>
<feature type="non-terminal residue" evidence="9">
    <location>
        <position position="228"/>
    </location>
</feature>
<keyword evidence="10" id="KW-1185">Reference proteome</keyword>
<dbReference type="InterPro" id="IPR001190">
    <property type="entry name" value="SRCR"/>
</dbReference>
<evidence type="ECO:0000259" key="8">
    <source>
        <dbReference type="PROSITE" id="PS50287"/>
    </source>
</evidence>
<comment type="caution">
    <text evidence="7">Lacks conserved residue(s) required for the propagation of feature annotation.</text>
</comment>
<evidence type="ECO:0000313" key="10">
    <source>
        <dbReference type="Proteomes" id="UP001205998"/>
    </source>
</evidence>
<accession>A0AAD5FG87</accession>
<dbReference type="Proteomes" id="UP001205998">
    <property type="component" value="Unassembled WGS sequence"/>
</dbReference>
<keyword evidence="2" id="KW-0964">Secreted</keyword>
<dbReference type="Gene3D" id="3.10.250.10">
    <property type="entry name" value="SRCR-like domain"/>
    <property type="match status" value="2"/>
</dbReference>
<feature type="domain" description="SRCR" evidence="8">
    <location>
        <begin position="110"/>
        <end position="207"/>
    </location>
</feature>
<dbReference type="SMART" id="SM00202">
    <property type="entry name" value="SR"/>
    <property type="match status" value="2"/>
</dbReference>
<evidence type="ECO:0000256" key="5">
    <source>
        <dbReference type="ARBA" id="ARBA00023157"/>
    </source>
</evidence>
<evidence type="ECO:0000313" key="9">
    <source>
        <dbReference type="EMBL" id="KAI5614728.1"/>
    </source>
</evidence>
<dbReference type="PANTHER" id="PTHR48071:SF15">
    <property type="entry name" value="SRCR DOMAIN-CONTAINING PROTEIN"/>
    <property type="match status" value="1"/>
</dbReference>